<dbReference type="GO" id="GO:0005634">
    <property type="term" value="C:nucleus"/>
    <property type="evidence" value="ECO:0007669"/>
    <property type="project" value="TreeGrafter"/>
</dbReference>
<dbReference type="InterPro" id="IPR050935">
    <property type="entry name" value="Bromo_chromatin_reader"/>
</dbReference>
<feature type="non-terminal residue" evidence="6">
    <location>
        <position position="317"/>
    </location>
</feature>
<protein>
    <submittedName>
        <fullName evidence="6">Bromodomain protein</fullName>
    </submittedName>
</protein>
<dbReference type="Gene3D" id="1.20.920.10">
    <property type="entry name" value="Bromodomain-like"/>
    <property type="match status" value="1"/>
</dbReference>
<dbReference type="GO" id="GO:0000785">
    <property type="term" value="C:chromatin"/>
    <property type="evidence" value="ECO:0007669"/>
    <property type="project" value="TreeGrafter"/>
</dbReference>
<evidence type="ECO:0000313" key="7">
    <source>
        <dbReference type="Proteomes" id="UP000053766"/>
    </source>
</evidence>
<dbReference type="InterPro" id="IPR036427">
    <property type="entry name" value="Bromodomain-like_sf"/>
</dbReference>
<dbReference type="FunFam" id="1.20.920.10:FF:000002">
    <property type="entry name" value="Bromodomain-containing protein 4"/>
    <property type="match status" value="1"/>
</dbReference>
<dbReference type="PANTHER" id="PTHR22880:SF225">
    <property type="entry name" value="BROMODOMAIN-CONTAINING PROTEIN BET-1-RELATED"/>
    <property type="match status" value="1"/>
</dbReference>
<dbReference type="SUPFAM" id="SSF47370">
    <property type="entry name" value="Bromodomain"/>
    <property type="match status" value="1"/>
</dbReference>
<name>A0A0D8XMY4_DICVI</name>
<dbReference type="SMART" id="SM00297">
    <property type="entry name" value="BROMO"/>
    <property type="match status" value="1"/>
</dbReference>
<reference evidence="7" key="2">
    <citation type="journal article" date="2016" name="Sci. Rep.">
        <title>Dictyocaulus viviparus genome, variome and transcriptome elucidate lungworm biology and support future intervention.</title>
        <authorList>
            <person name="McNulty S.N."/>
            <person name="Strube C."/>
            <person name="Rosa B.A."/>
            <person name="Martin J.C."/>
            <person name="Tyagi R."/>
            <person name="Choi Y.J."/>
            <person name="Wang Q."/>
            <person name="Hallsworth Pepin K."/>
            <person name="Zhang X."/>
            <person name="Ozersky P."/>
            <person name="Wilson R.K."/>
            <person name="Sternberg P.W."/>
            <person name="Gasser R.B."/>
            <person name="Mitreva M."/>
        </authorList>
    </citation>
    <scope>NUCLEOTIDE SEQUENCE [LARGE SCALE GENOMIC DNA]</scope>
    <source>
        <strain evidence="7">HannoverDv2000</strain>
    </source>
</reference>
<organism evidence="6 7">
    <name type="scientific">Dictyocaulus viviparus</name>
    <name type="common">Bovine lungworm</name>
    <dbReference type="NCBI Taxonomy" id="29172"/>
    <lineage>
        <taxon>Eukaryota</taxon>
        <taxon>Metazoa</taxon>
        <taxon>Ecdysozoa</taxon>
        <taxon>Nematoda</taxon>
        <taxon>Chromadorea</taxon>
        <taxon>Rhabditida</taxon>
        <taxon>Rhabditina</taxon>
        <taxon>Rhabditomorpha</taxon>
        <taxon>Strongyloidea</taxon>
        <taxon>Metastrongylidae</taxon>
        <taxon>Dictyocaulus</taxon>
    </lineage>
</organism>
<dbReference type="EMBL" id="KN716374">
    <property type="protein sequence ID" value="KJH46003.1"/>
    <property type="molecule type" value="Genomic_DNA"/>
</dbReference>
<keyword evidence="7" id="KW-1185">Reference proteome</keyword>
<proteinExistence type="predicted"/>
<evidence type="ECO:0000259" key="5">
    <source>
        <dbReference type="PROSITE" id="PS50014"/>
    </source>
</evidence>
<evidence type="ECO:0000256" key="4">
    <source>
        <dbReference type="SAM" id="MobiDB-lite"/>
    </source>
</evidence>
<dbReference type="GO" id="GO:0006355">
    <property type="term" value="P:regulation of DNA-templated transcription"/>
    <property type="evidence" value="ECO:0007669"/>
    <property type="project" value="TreeGrafter"/>
</dbReference>
<keyword evidence="2 3" id="KW-0103">Bromodomain</keyword>
<accession>A0A0D8XMY4</accession>
<gene>
    <name evidence="6" type="ORF">DICVIV_07921</name>
</gene>
<dbReference type="OrthoDB" id="21449at2759"/>
<dbReference type="AlphaFoldDB" id="A0A0D8XMY4"/>
<reference evidence="6 7" key="1">
    <citation type="submission" date="2013-11" db="EMBL/GenBank/DDBJ databases">
        <title>Draft genome of the bovine lungworm Dictyocaulus viviparus.</title>
        <authorList>
            <person name="Mitreva M."/>
        </authorList>
    </citation>
    <scope>NUCLEOTIDE SEQUENCE [LARGE SCALE GENOMIC DNA]</scope>
    <source>
        <strain evidence="6 7">HannoverDv2000</strain>
    </source>
</reference>
<dbReference type="STRING" id="29172.A0A0D8XMY4"/>
<dbReference type="InterPro" id="IPR018359">
    <property type="entry name" value="Bromodomain_CS"/>
</dbReference>
<dbReference type="PROSITE" id="PS00633">
    <property type="entry name" value="BROMODOMAIN_1"/>
    <property type="match status" value="1"/>
</dbReference>
<dbReference type="InterPro" id="IPR001487">
    <property type="entry name" value="Bromodomain"/>
</dbReference>
<feature type="compositionally biased region" description="Basic residues" evidence="4">
    <location>
        <begin position="222"/>
        <end position="231"/>
    </location>
</feature>
<evidence type="ECO:0000256" key="2">
    <source>
        <dbReference type="ARBA" id="ARBA00023117"/>
    </source>
</evidence>
<dbReference type="PRINTS" id="PR00503">
    <property type="entry name" value="BROMODOMAIN"/>
</dbReference>
<feature type="region of interest" description="Disordered" evidence="4">
    <location>
        <begin position="218"/>
        <end position="247"/>
    </location>
</feature>
<keyword evidence="1" id="KW-0677">Repeat</keyword>
<dbReference type="GO" id="GO:0006338">
    <property type="term" value="P:chromatin remodeling"/>
    <property type="evidence" value="ECO:0007669"/>
    <property type="project" value="TreeGrafter"/>
</dbReference>
<feature type="domain" description="Bromo" evidence="5">
    <location>
        <begin position="122"/>
        <end position="194"/>
    </location>
</feature>
<evidence type="ECO:0000256" key="3">
    <source>
        <dbReference type="PROSITE-ProRule" id="PRU00035"/>
    </source>
</evidence>
<evidence type="ECO:0000256" key="1">
    <source>
        <dbReference type="ARBA" id="ARBA00022737"/>
    </source>
</evidence>
<dbReference type="Pfam" id="PF00439">
    <property type="entry name" value="Bromodomain"/>
    <property type="match status" value="1"/>
</dbReference>
<dbReference type="Proteomes" id="UP000053766">
    <property type="component" value="Unassembled WGS sequence"/>
</dbReference>
<evidence type="ECO:0000313" key="6">
    <source>
        <dbReference type="EMBL" id="KJH46003.1"/>
    </source>
</evidence>
<sequence>MSSRWVCCRVARGIASRLSHSRLKILVFLRAVGKIFSMLRYHKVMSGNGTQKATDVVSTSGEGVTINITDENAKKTENPWASPRQEPVNGIVQPRVIPPMGKPTRHTNQLDYILNTVLKEVMKHKHAWPFNVPVDTVKLNLPDYHKVIRRPMDMKTIQKRLQNIYYHSAKECMEDFEDIFRNCYTFNQVEDDVTIMCQNVENVYRDCMQNLPAEEVEIARPSSKRGPKNLRKGPSPAPAGARKSASFVRGGSEDAHHVLEHFHNATVRASRESSIQRGAADSSSVLGDSDITNVVEESSSGTSLDVPVIYISTVPCL</sequence>
<dbReference type="PANTHER" id="PTHR22880">
    <property type="entry name" value="FALZ-RELATED BROMODOMAIN-CONTAINING PROTEINS"/>
    <property type="match status" value="1"/>
</dbReference>
<dbReference type="PROSITE" id="PS50014">
    <property type="entry name" value="BROMODOMAIN_2"/>
    <property type="match status" value="1"/>
</dbReference>